<reference evidence="2 3" key="1">
    <citation type="submission" date="2018-10" db="EMBL/GenBank/DDBJ databases">
        <authorList>
            <consortium name="Pathogen Informatics"/>
        </authorList>
    </citation>
    <scope>NUCLEOTIDE SEQUENCE [LARGE SCALE GENOMIC DNA]</scope>
</reference>
<feature type="compositionally biased region" description="Polar residues" evidence="1">
    <location>
        <begin position="41"/>
        <end position="79"/>
    </location>
</feature>
<dbReference type="EMBL" id="UXSR01005504">
    <property type="protein sequence ID" value="VDD82384.1"/>
    <property type="molecule type" value="Genomic_DNA"/>
</dbReference>
<feature type="region of interest" description="Disordered" evidence="1">
    <location>
        <begin position="175"/>
        <end position="221"/>
    </location>
</feature>
<dbReference type="Proteomes" id="UP000267029">
    <property type="component" value="Unassembled WGS sequence"/>
</dbReference>
<sequence length="809" mass="88585">MPNLFESAERLYKRFSGGQHKSNAPNTPSKYTRKADARSNDGATVSPAVSSGSPLQWVAQKNYSARANSSSNLAISTGTEMREGDRAPIASPRAPLPPGDLTAVSSESDSDYEPAFEGLPSTAVDGAPVGSRANHRLRQSLQRAKAAAFETQMSVSGDSQNRYPSAERLYTQVAESFDDEDGEDEEEESDKESDEKAVERTGQEEEAVVGLEQNAETDSASSVARAYKASLSLHPRAGVRWPSDPPQPLVDILPKIRRCLGPPNTEFVRAICQRPSCRCLLRGHDTLMLFPVFDAVLCEATWEKIKDSQFSSRSGSHFLSRLQHGHATGPTSETQANLILFRQCRGWYEVMNENYEPVPHWTTIEEVRCAKPATFLVRRDLKCLLAPTELWVPPQLLSSTDRSNSGAPPIPIPSSIVVEAANPKTIASSSVFVLKPGTLLSYVDYIHDCTVSRGKKFKLMSFVLAVEKCRSQRQGDTPNSPRRLFYIGTEEASSQAVFPAKVALSPIAGPENISGVHTLSSLLRKFRLPLSIVPVAVPERKMQASASSLSSLSNESGSTNYATAQSTKPVNIFPTVPGITFTDRTYIRLRGLLRGDVIIVAPVDSPDRFFLITPTLLQDHLFQVGFTEDAIYQRLAAGHRNRTLNFLSMAHPRDSLDYLLAFLKNITNKPRLMTNTANGQDVARSLMGRLTAGLMQNYEITSAMAKAIYTETGKDPRTGPESDMTPEQVDQAYDEMDDLYFFTRNGYYPAKTRQRRSKSTAGAAPAGMVNSNGNQVCLGADGGVPVVPRHPIPSAEQLLAATLNISTYK</sequence>
<evidence type="ECO:0000313" key="3">
    <source>
        <dbReference type="Proteomes" id="UP000267029"/>
    </source>
</evidence>
<name>A0A0R3UL53_MESCO</name>
<reference evidence="4" key="2">
    <citation type="submission" date="2019-11" db="UniProtKB">
        <authorList>
            <consortium name="WormBaseParasite"/>
        </authorList>
    </citation>
    <scope>IDENTIFICATION</scope>
</reference>
<organism evidence="2 3">
    <name type="scientific">Mesocestoides corti</name>
    <name type="common">Flatworm</name>
    <dbReference type="NCBI Taxonomy" id="53468"/>
    <lineage>
        <taxon>Eukaryota</taxon>
        <taxon>Metazoa</taxon>
        <taxon>Spiralia</taxon>
        <taxon>Lophotrochozoa</taxon>
        <taxon>Platyhelminthes</taxon>
        <taxon>Cestoda</taxon>
        <taxon>Eucestoda</taxon>
        <taxon>Cyclophyllidea</taxon>
        <taxon>Mesocestoididae</taxon>
        <taxon>Mesocestoides</taxon>
    </lineage>
</organism>
<dbReference type="WBParaSite" id="MCU_005819-RA">
    <property type="protein sequence ID" value="MCU_005819-RA"/>
    <property type="gene ID" value="MCU_005819"/>
</dbReference>
<dbReference type="OrthoDB" id="6077228at2759"/>
<feature type="compositionally biased region" description="Basic and acidic residues" evidence="1">
    <location>
        <begin position="193"/>
        <end position="203"/>
    </location>
</feature>
<feature type="compositionally biased region" description="Acidic residues" evidence="1">
    <location>
        <begin position="176"/>
        <end position="192"/>
    </location>
</feature>
<accession>A0A0R3UL53</accession>
<feature type="region of interest" description="Disordered" evidence="1">
    <location>
        <begin position="11"/>
        <end position="145"/>
    </location>
</feature>
<evidence type="ECO:0000313" key="2">
    <source>
        <dbReference type="EMBL" id="VDD82384.1"/>
    </source>
</evidence>
<protein>
    <submittedName>
        <fullName evidence="4">DNA helicase</fullName>
    </submittedName>
</protein>
<keyword evidence="3" id="KW-1185">Reference proteome</keyword>
<proteinExistence type="predicted"/>
<evidence type="ECO:0000256" key="1">
    <source>
        <dbReference type="SAM" id="MobiDB-lite"/>
    </source>
</evidence>
<feature type="compositionally biased region" description="Polar residues" evidence="1">
    <location>
        <begin position="19"/>
        <end position="30"/>
    </location>
</feature>
<dbReference type="AlphaFoldDB" id="A0A0R3UL53"/>
<gene>
    <name evidence="2" type="ORF">MCOS_LOCUS8387</name>
</gene>
<evidence type="ECO:0000313" key="4">
    <source>
        <dbReference type="WBParaSite" id="MCU_005819-RA"/>
    </source>
</evidence>